<reference evidence="2" key="1">
    <citation type="journal article" date="2019" name="Int. J. Syst. Evol. Microbiol.">
        <title>The Global Catalogue of Microorganisms (GCM) 10K type strain sequencing project: providing services to taxonomists for standard genome sequencing and annotation.</title>
        <authorList>
            <consortium name="The Broad Institute Genomics Platform"/>
            <consortium name="The Broad Institute Genome Sequencing Center for Infectious Disease"/>
            <person name="Wu L."/>
            <person name="Ma J."/>
        </authorList>
    </citation>
    <scope>NUCLEOTIDE SEQUENCE [LARGE SCALE GENOMIC DNA]</scope>
    <source>
        <strain evidence="2">CGMCC 4.7192</strain>
    </source>
</reference>
<comment type="caution">
    <text evidence="1">The sequence shown here is derived from an EMBL/GenBank/DDBJ whole genome shotgun (WGS) entry which is preliminary data.</text>
</comment>
<dbReference type="RefSeq" id="WP_380255051.1">
    <property type="nucleotide sequence ID" value="NZ_JBHUII010000013.1"/>
</dbReference>
<name>A0ABW5BP89_9PROT</name>
<dbReference type="EMBL" id="JBHUII010000013">
    <property type="protein sequence ID" value="MFD2207927.1"/>
    <property type="molecule type" value="Genomic_DNA"/>
</dbReference>
<protein>
    <recommendedName>
        <fullName evidence="3">Flagellar basal-body protein FlbY</fullName>
    </recommendedName>
</protein>
<sequence length="156" mass="17245">MSTGLKTKEFPETNVHSVIATVKGLVSVMTREVELLRAMQIKEMGLLQQEKLTLVNAYEQGTSTLRNDPSFMKHLDPLLKSELRDVIQQLNVTVKENETALLAAKTSNERLMQAVVEAVQQQKSKNSTSYSQTGVLAAQSAQSAQTSTPMHLNQCL</sequence>
<organism evidence="1 2">
    <name type="scientific">Kiloniella antarctica</name>
    <dbReference type="NCBI Taxonomy" id="1550907"/>
    <lineage>
        <taxon>Bacteria</taxon>
        <taxon>Pseudomonadati</taxon>
        <taxon>Pseudomonadota</taxon>
        <taxon>Alphaproteobacteria</taxon>
        <taxon>Rhodospirillales</taxon>
        <taxon>Kiloniellaceae</taxon>
        <taxon>Kiloniella</taxon>
    </lineage>
</organism>
<keyword evidence="2" id="KW-1185">Reference proteome</keyword>
<evidence type="ECO:0000313" key="1">
    <source>
        <dbReference type="EMBL" id="MFD2207927.1"/>
    </source>
</evidence>
<evidence type="ECO:0000313" key="2">
    <source>
        <dbReference type="Proteomes" id="UP001597294"/>
    </source>
</evidence>
<evidence type="ECO:0008006" key="3">
    <source>
        <dbReference type="Google" id="ProtNLM"/>
    </source>
</evidence>
<gene>
    <name evidence="1" type="ORF">ACFSKO_20110</name>
</gene>
<accession>A0ABW5BP89</accession>
<dbReference type="Proteomes" id="UP001597294">
    <property type="component" value="Unassembled WGS sequence"/>
</dbReference>
<proteinExistence type="predicted"/>